<dbReference type="InterPro" id="IPR006528">
    <property type="entry name" value="Phage_head_morphogenesis_dom"/>
</dbReference>
<evidence type="ECO:0000313" key="3">
    <source>
        <dbReference type="Proteomes" id="UP000199512"/>
    </source>
</evidence>
<dbReference type="STRING" id="215200.SAMN05216454_11431"/>
<keyword evidence="3" id="KW-1185">Reference proteome</keyword>
<evidence type="ECO:0000259" key="1">
    <source>
        <dbReference type="Pfam" id="PF04233"/>
    </source>
</evidence>
<accession>A0A1H8JJ42</accession>
<dbReference type="Pfam" id="PF04233">
    <property type="entry name" value="Phage_Mu_F"/>
    <property type="match status" value="1"/>
</dbReference>
<dbReference type="NCBIfam" id="TIGR01641">
    <property type="entry name" value="phageSPP1_gp7"/>
    <property type="match status" value="1"/>
</dbReference>
<name>A0A1H8JJ42_9FIRM</name>
<dbReference type="Proteomes" id="UP000199512">
    <property type="component" value="Unassembled WGS sequence"/>
</dbReference>
<feature type="domain" description="Phage head morphogenesis" evidence="1">
    <location>
        <begin position="192"/>
        <end position="295"/>
    </location>
</feature>
<sequence>MLYVENKLNNNTNKTVKEIKKLNKNLQMRLNKDITYWLNKFAVNNEVFTYQDAKRLLNSEELEEFKMTVKDYIRMGTENAVGYDWDKQLTNMSARVHISRLEALQVAIRQHAELFIAAEHSLIEERIIENLQESYYRHTYELFQGLNIKADLYKLDTNLVKTLINKPWTADGVEFSERIWGKYRAELVDYLDTNLKQNLILGKNPKTLVTDLSDKFGVKKSHAENLLRTETAHFQQKAQEMCFKKLEVEKYQIIATLDHRTSTICRRMDLKVFDEKDRKIGVNAPPFHCRCRTTTAPYLDDVEDVGRMMRDAKGKSVYVEKLKYEDWYKKYVETDDELLAIHKKHKSFRNSKR</sequence>
<protein>
    <submittedName>
        <fullName evidence="2">Phage putative head morphogenesis protein, SPP1 gp7 family</fullName>
    </submittedName>
</protein>
<proteinExistence type="predicted"/>
<gene>
    <name evidence="2" type="ORF">SAMN05216454_11431</name>
</gene>
<reference evidence="2 3" key="1">
    <citation type="submission" date="2016-10" db="EMBL/GenBank/DDBJ databases">
        <authorList>
            <person name="de Groot N.N."/>
        </authorList>
    </citation>
    <scope>NUCLEOTIDE SEQUENCE [LARGE SCALE GENOMIC DNA]</scope>
    <source>
        <strain evidence="2 3">Calf135</strain>
    </source>
</reference>
<organism evidence="2 3">
    <name type="scientific">Peptostreptococcus russellii</name>
    <dbReference type="NCBI Taxonomy" id="215200"/>
    <lineage>
        <taxon>Bacteria</taxon>
        <taxon>Bacillati</taxon>
        <taxon>Bacillota</taxon>
        <taxon>Clostridia</taxon>
        <taxon>Peptostreptococcales</taxon>
        <taxon>Peptostreptococcaceae</taxon>
        <taxon>Peptostreptococcus</taxon>
    </lineage>
</organism>
<dbReference type="AlphaFoldDB" id="A0A1H8JJ42"/>
<dbReference type="EMBL" id="FODF01000014">
    <property type="protein sequence ID" value="SEN80495.1"/>
    <property type="molecule type" value="Genomic_DNA"/>
</dbReference>
<evidence type="ECO:0000313" key="2">
    <source>
        <dbReference type="EMBL" id="SEN80495.1"/>
    </source>
</evidence>